<dbReference type="Pfam" id="PF05137">
    <property type="entry name" value="PilN"/>
    <property type="match status" value="1"/>
</dbReference>
<evidence type="ECO:0000256" key="1">
    <source>
        <dbReference type="SAM" id="Coils"/>
    </source>
</evidence>
<evidence type="ECO:0000313" key="5">
    <source>
        <dbReference type="EMBL" id="MTV51632.1"/>
    </source>
</evidence>
<keyword evidence="3" id="KW-0812">Transmembrane</keyword>
<feature type="region of interest" description="Disordered" evidence="2">
    <location>
        <begin position="183"/>
        <end position="221"/>
    </location>
</feature>
<evidence type="ECO:0000313" key="6">
    <source>
        <dbReference type="Proteomes" id="UP000430634"/>
    </source>
</evidence>
<keyword evidence="3" id="KW-1133">Transmembrane helix</keyword>
<feature type="transmembrane region" description="Helical" evidence="3">
    <location>
        <begin position="21"/>
        <end position="42"/>
    </location>
</feature>
<comment type="caution">
    <text evidence="5">The sequence shown here is derived from an EMBL/GenBank/DDBJ whole genome shotgun (WGS) entry which is preliminary data.</text>
</comment>
<feature type="compositionally biased region" description="Basic and acidic residues" evidence="2">
    <location>
        <begin position="184"/>
        <end position="202"/>
    </location>
</feature>
<evidence type="ECO:0000256" key="2">
    <source>
        <dbReference type="SAM" id="MobiDB-lite"/>
    </source>
</evidence>
<protein>
    <submittedName>
        <fullName evidence="5">Fimbrial assembly protein</fullName>
    </submittedName>
    <submittedName>
        <fullName evidence="4">Pilus assembly protein PilP</fullName>
    </submittedName>
</protein>
<keyword evidence="3" id="KW-0472">Membrane</keyword>
<dbReference type="Proteomes" id="UP000430634">
    <property type="component" value="Unassembled WGS sequence"/>
</dbReference>
<dbReference type="InterPro" id="IPR007813">
    <property type="entry name" value="PilN"/>
</dbReference>
<dbReference type="AlphaFoldDB" id="A0A6I3STE3"/>
<dbReference type="PANTHER" id="PTHR40278">
    <property type="entry name" value="DNA UTILIZATION PROTEIN HOFN"/>
    <property type="match status" value="1"/>
</dbReference>
<dbReference type="Proteomes" id="UP000622638">
    <property type="component" value="Unassembled WGS sequence"/>
</dbReference>
<reference evidence="5 6" key="3">
    <citation type="submission" date="2019-11" db="EMBL/GenBank/DDBJ databases">
        <title>Type strains purchased from KCTC, JCM and DSMZ.</title>
        <authorList>
            <person name="Lu H."/>
        </authorList>
    </citation>
    <scope>NUCLEOTIDE SEQUENCE [LARGE SCALE GENOMIC DNA]</scope>
    <source>
        <strain evidence="5 6">KCTC 52429</strain>
    </source>
</reference>
<dbReference type="EMBL" id="BMKG01000011">
    <property type="protein sequence ID" value="GGC04765.1"/>
    <property type="molecule type" value="Genomic_DNA"/>
</dbReference>
<dbReference type="PANTHER" id="PTHR40278:SF2">
    <property type="entry name" value="TYPE IV PILUS INNER MEMBRANE COMPONENT PILN"/>
    <property type="match status" value="1"/>
</dbReference>
<dbReference type="EMBL" id="WNKZ01000004">
    <property type="protein sequence ID" value="MTV51632.1"/>
    <property type="molecule type" value="Genomic_DNA"/>
</dbReference>
<dbReference type="RefSeq" id="WP_155468976.1">
    <property type="nucleotide sequence ID" value="NZ_BMKG01000011.1"/>
</dbReference>
<keyword evidence="7" id="KW-1185">Reference proteome</keyword>
<dbReference type="GO" id="GO:0043107">
    <property type="term" value="P:type IV pilus-dependent motility"/>
    <property type="evidence" value="ECO:0007669"/>
    <property type="project" value="TreeGrafter"/>
</dbReference>
<gene>
    <name evidence="4" type="primary">pilN</name>
    <name evidence="4" type="ORF">GCM10011572_28260</name>
    <name evidence="5" type="ORF">GM672_02675</name>
</gene>
<sequence>MIRINLLPHREEKRKQRKAAFTALLLLSALIGGGIVLMVGGWNANAIAVQDQRNNELKTAIVALDDKIKAIATLKQEIEALKARQQAVEDLQGDRNQPVYLLDELVKQTPAGVYLKAFRQEGQRVTVSGFAQSQERVSELLRNMSSASPWLERPDLVEVKAGSIGQGKTARKVVEFSVIVGIKRPRDKDKPEDDGKPGDKSGAKPQQAAAAAAAASNDRAA</sequence>
<dbReference type="OrthoDB" id="5296173at2"/>
<keyword evidence="1" id="KW-0175">Coiled coil</keyword>
<dbReference type="GO" id="GO:0043683">
    <property type="term" value="P:type IV pilus assembly"/>
    <property type="evidence" value="ECO:0007669"/>
    <property type="project" value="TreeGrafter"/>
</dbReference>
<accession>A0A6I3STE3</accession>
<evidence type="ECO:0000313" key="4">
    <source>
        <dbReference type="EMBL" id="GGC04765.1"/>
    </source>
</evidence>
<reference evidence="4" key="1">
    <citation type="journal article" date="2014" name="Int. J. Syst. Evol. Microbiol.">
        <title>Complete genome of a new Firmicutes species belonging to the dominant human colonic microbiota ('Ruminococcus bicirculans') reveals two chromosomes and a selective capacity to utilize plant glucans.</title>
        <authorList>
            <consortium name="NISC Comparative Sequencing Program"/>
            <person name="Wegmann U."/>
            <person name="Louis P."/>
            <person name="Goesmann A."/>
            <person name="Henrissat B."/>
            <person name="Duncan S.H."/>
            <person name="Flint H.J."/>
        </authorList>
    </citation>
    <scope>NUCLEOTIDE SEQUENCE</scope>
    <source>
        <strain evidence="4">CGMCC 1.15931</strain>
    </source>
</reference>
<proteinExistence type="predicted"/>
<reference evidence="4" key="4">
    <citation type="submission" date="2024-05" db="EMBL/GenBank/DDBJ databases">
        <authorList>
            <person name="Sun Q."/>
            <person name="Zhou Y."/>
        </authorList>
    </citation>
    <scope>NUCLEOTIDE SEQUENCE</scope>
    <source>
        <strain evidence="4">CGMCC 1.15931</strain>
    </source>
</reference>
<name>A0A6I3STE3_9BURK</name>
<evidence type="ECO:0000313" key="7">
    <source>
        <dbReference type="Proteomes" id="UP000622638"/>
    </source>
</evidence>
<organism evidence="5 6">
    <name type="scientific">Pseudoduganella buxea</name>
    <dbReference type="NCBI Taxonomy" id="1949069"/>
    <lineage>
        <taxon>Bacteria</taxon>
        <taxon>Pseudomonadati</taxon>
        <taxon>Pseudomonadota</taxon>
        <taxon>Betaproteobacteria</taxon>
        <taxon>Burkholderiales</taxon>
        <taxon>Oxalobacteraceae</taxon>
        <taxon>Telluria group</taxon>
        <taxon>Pseudoduganella</taxon>
    </lineage>
</organism>
<dbReference type="InterPro" id="IPR052534">
    <property type="entry name" value="Extracell_DNA_Util/SecSys_Comp"/>
</dbReference>
<reference evidence="7" key="2">
    <citation type="journal article" date="2019" name="Int. J. Syst. Evol. Microbiol.">
        <title>The Global Catalogue of Microorganisms (GCM) 10K type strain sequencing project: providing services to taxonomists for standard genome sequencing and annotation.</title>
        <authorList>
            <consortium name="The Broad Institute Genomics Platform"/>
            <consortium name="The Broad Institute Genome Sequencing Center for Infectious Disease"/>
            <person name="Wu L."/>
            <person name="Ma J."/>
        </authorList>
    </citation>
    <scope>NUCLEOTIDE SEQUENCE [LARGE SCALE GENOMIC DNA]</scope>
    <source>
        <strain evidence="7">CGMCC 1.15931</strain>
    </source>
</reference>
<evidence type="ECO:0000256" key="3">
    <source>
        <dbReference type="SAM" id="Phobius"/>
    </source>
</evidence>
<feature type="coiled-coil region" evidence="1">
    <location>
        <begin position="64"/>
        <end position="91"/>
    </location>
</feature>